<organism evidence="8">
    <name type="scientific">Ananas comosus var. bracteatus</name>
    <name type="common">red pineapple</name>
    <dbReference type="NCBI Taxonomy" id="296719"/>
    <lineage>
        <taxon>Eukaryota</taxon>
        <taxon>Viridiplantae</taxon>
        <taxon>Streptophyta</taxon>
        <taxon>Embryophyta</taxon>
        <taxon>Tracheophyta</taxon>
        <taxon>Spermatophyta</taxon>
        <taxon>Magnoliopsida</taxon>
        <taxon>Liliopsida</taxon>
        <taxon>Poales</taxon>
        <taxon>Bromeliaceae</taxon>
        <taxon>Bromelioideae</taxon>
        <taxon>Ananas</taxon>
    </lineage>
</organism>
<dbReference type="InterPro" id="IPR019177">
    <property type="entry name" value="Golgin_subfamily_A_member_5"/>
</dbReference>
<evidence type="ECO:0000256" key="3">
    <source>
        <dbReference type="ARBA" id="ARBA00022989"/>
    </source>
</evidence>
<keyword evidence="5 7" id="KW-0175">Coiled coil</keyword>
<name>A0A6V7NF18_ANACO</name>
<protein>
    <submittedName>
        <fullName evidence="8">Uncharacterized protein</fullName>
    </submittedName>
</protein>
<evidence type="ECO:0000256" key="7">
    <source>
        <dbReference type="SAM" id="Coils"/>
    </source>
</evidence>
<keyword evidence="3" id="KW-1133">Transmembrane helix</keyword>
<dbReference type="GO" id="GO:0000301">
    <property type="term" value="P:retrograde transport, vesicle recycling within Golgi"/>
    <property type="evidence" value="ECO:0007669"/>
    <property type="project" value="TreeGrafter"/>
</dbReference>
<feature type="coiled-coil region" evidence="7">
    <location>
        <begin position="2"/>
        <end position="43"/>
    </location>
</feature>
<dbReference type="EMBL" id="LR862129">
    <property type="protein sequence ID" value="CAD1817171.1"/>
    <property type="molecule type" value="Genomic_DNA"/>
</dbReference>
<dbReference type="AlphaFoldDB" id="A0A6V7NF18"/>
<gene>
    <name evidence="8" type="ORF">CB5_LOCUS382</name>
</gene>
<keyword evidence="2" id="KW-0812">Transmembrane</keyword>
<evidence type="ECO:0000256" key="1">
    <source>
        <dbReference type="ARBA" id="ARBA00004394"/>
    </source>
</evidence>
<sequence length="168" mass="18341">MAAVAAEAIKEREETVARLEGEKQSLEKMLEEREKEQAQEASELQTSMIETMEAVEIEKQKHNSTRMEAFARVARLEAVNADLAKSLAAAQWNLEVEDLPVGSPTCVVPNGPVVVNIPTLEMSLPHGIPFWRPILHGRAYVAMAISGVPACGERPSQACANEHNGKQA</sequence>
<evidence type="ECO:0000256" key="4">
    <source>
        <dbReference type="ARBA" id="ARBA00023034"/>
    </source>
</evidence>
<evidence type="ECO:0000313" key="8">
    <source>
        <dbReference type="EMBL" id="CAD1817171.1"/>
    </source>
</evidence>
<evidence type="ECO:0000256" key="2">
    <source>
        <dbReference type="ARBA" id="ARBA00022692"/>
    </source>
</evidence>
<reference evidence="8" key="1">
    <citation type="submission" date="2020-07" db="EMBL/GenBank/DDBJ databases">
        <authorList>
            <person name="Lin J."/>
        </authorList>
    </citation>
    <scope>NUCLEOTIDE SEQUENCE</scope>
</reference>
<accession>A0A6V7NF18</accession>
<dbReference type="GO" id="GO:0000139">
    <property type="term" value="C:Golgi membrane"/>
    <property type="evidence" value="ECO:0007669"/>
    <property type="project" value="UniProtKB-SubCell"/>
</dbReference>
<comment type="subcellular location">
    <subcellularLocation>
        <location evidence="1">Golgi apparatus membrane</location>
    </subcellularLocation>
</comment>
<dbReference type="GO" id="GO:0031985">
    <property type="term" value="C:Golgi cisterna"/>
    <property type="evidence" value="ECO:0007669"/>
    <property type="project" value="TreeGrafter"/>
</dbReference>
<dbReference type="PANTHER" id="PTHR13815:SF5">
    <property type="entry name" value="GOLGIN CANDIDATE 2"/>
    <property type="match status" value="1"/>
</dbReference>
<dbReference type="GO" id="GO:0007030">
    <property type="term" value="P:Golgi organization"/>
    <property type="evidence" value="ECO:0007669"/>
    <property type="project" value="InterPro"/>
</dbReference>
<keyword evidence="4" id="KW-0333">Golgi apparatus</keyword>
<evidence type="ECO:0000256" key="5">
    <source>
        <dbReference type="ARBA" id="ARBA00023054"/>
    </source>
</evidence>
<keyword evidence="6" id="KW-0472">Membrane</keyword>
<dbReference type="PANTHER" id="PTHR13815">
    <property type="entry name" value="GOLGIN-84"/>
    <property type="match status" value="1"/>
</dbReference>
<evidence type="ECO:0000256" key="6">
    <source>
        <dbReference type="ARBA" id="ARBA00023136"/>
    </source>
</evidence>
<proteinExistence type="predicted"/>